<comment type="caution">
    <text evidence="7">The sequence shown here is derived from an EMBL/GenBank/DDBJ whole genome shotgun (WGS) entry which is preliminary data.</text>
</comment>
<name>A0A9D2NAA6_9FIRM</name>
<evidence type="ECO:0000256" key="3">
    <source>
        <dbReference type="ARBA" id="ARBA00022741"/>
    </source>
</evidence>
<gene>
    <name evidence="7" type="ORF">H9705_07220</name>
</gene>
<dbReference type="NCBIfam" id="NF005491">
    <property type="entry name" value="PRK07105.1"/>
    <property type="match status" value="1"/>
</dbReference>
<dbReference type="Gene3D" id="3.40.1190.20">
    <property type="match status" value="1"/>
</dbReference>
<organism evidence="7 8">
    <name type="scientific">Candidatus Fusicatenibacter intestinigallinarum</name>
    <dbReference type="NCBI Taxonomy" id="2838598"/>
    <lineage>
        <taxon>Bacteria</taxon>
        <taxon>Bacillati</taxon>
        <taxon>Bacillota</taxon>
        <taxon>Clostridia</taxon>
        <taxon>Lachnospirales</taxon>
        <taxon>Lachnospiraceae</taxon>
        <taxon>Fusicatenibacter</taxon>
    </lineage>
</organism>
<dbReference type="CDD" id="cd01173">
    <property type="entry name" value="pyridoxal_pyridoxamine_kinase"/>
    <property type="match status" value="1"/>
</dbReference>
<dbReference type="GO" id="GO:0008478">
    <property type="term" value="F:pyridoxal kinase activity"/>
    <property type="evidence" value="ECO:0007669"/>
    <property type="project" value="UniProtKB-EC"/>
</dbReference>
<evidence type="ECO:0000313" key="7">
    <source>
        <dbReference type="EMBL" id="HJC15600.1"/>
    </source>
</evidence>
<dbReference type="EC" id="2.7.1.35" evidence="1"/>
<dbReference type="AlphaFoldDB" id="A0A9D2NAA6"/>
<keyword evidence="4 7" id="KW-0418">Kinase</keyword>
<dbReference type="InterPro" id="IPR004625">
    <property type="entry name" value="PyrdxlKinase"/>
</dbReference>
<feature type="domain" description="Pyridoxamine kinase/Phosphomethylpyrimidine kinase" evidence="6">
    <location>
        <begin position="76"/>
        <end position="255"/>
    </location>
</feature>
<protein>
    <recommendedName>
        <fullName evidence="1">pyridoxal kinase</fullName>
        <ecNumber evidence="1">2.7.1.35</ecNumber>
    </recommendedName>
</protein>
<dbReference type="PANTHER" id="PTHR10534:SF2">
    <property type="entry name" value="PYRIDOXAL KINASE"/>
    <property type="match status" value="1"/>
</dbReference>
<dbReference type="InterPro" id="IPR029056">
    <property type="entry name" value="Ribokinase-like"/>
</dbReference>
<evidence type="ECO:0000259" key="6">
    <source>
        <dbReference type="Pfam" id="PF08543"/>
    </source>
</evidence>
<reference evidence="7" key="1">
    <citation type="journal article" date="2021" name="PeerJ">
        <title>Extensive microbial diversity within the chicken gut microbiome revealed by metagenomics and culture.</title>
        <authorList>
            <person name="Gilroy R."/>
            <person name="Ravi A."/>
            <person name="Getino M."/>
            <person name="Pursley I."/>
            <person name="Horton D.L."/>
            <person name="Alikhan N.F."/>
            <person name="Baker D."/>
            <person name="Gharbi K."/>
            <person name="Hall N."/>
            <person name="Watson M."/>
            <person name="Adriaenssens E.M."/>
            <person name="Foster-Nyarko E."/>
            <person name="Jarju S."/>
            <person name="Secka A."/>
            <person name="Antonio M."/>
            <person name="Oren A."/>
            <person name="Chaudhuri R.R."/>
            <person name="La Ragione R."/>
            <person name="Hildebrand F."/>
            <person name="Pallen M.J."/>
        </authorList>
    </citation>
    <scope>NUCLEOTIDE SEQUENCE</scope>
    <source>
        <strain evidence="7">CHK185-5351</strain>
    </source>
</reference>
<dbReference type="GO" id="GO:0005829">
    <property type="term" value="C:cytosol"/>
    <property type="evidence" value="ECO:0007669"/>
    <property type="project" value="TreeGrafter"/>
</dbReference>
<keyword evidence="2 7" id="KW-0808">Transferase</keyword>
<evidence type="ECO:0000313" key="8">
    <source>
        <dbReference type="Proteomes" id="UP000823849"/>
    </source>
</evidence>
<dbReference type="SUPFAM" id="SSF53613">
    <property type="entry name" value="Ribokinase-like"/>
    <property type="match status" value="1"/>
</dbReference>
<dbReference type="PANTHER" id="PTHR10534">
    <property type="entry name" value="PYRIDOXAL KINASE"/>
    <property type="match status" value="1"/>
</dbReference>
<dbReference type="Pfam" id="PF08543">
    <property type="entry name" value="Phos_pyr_kin"/>
    <property type="match status" value="1"/>
</dbReference>
<dbReference type="InterPro" id="IPR013749">
    <property type="entry name" value="PM/HMP-P_kinase-1"/>
</dbReference>
<keyword evidence="3" id="KW-0547">Nucleotide-binding</keyword>
<dbReference type="EMBL" id="DWWU01000030">
    <property type="protein sequence ID" value="HJC15600.1"/>
    <property type="molecule type" value="Genomic_DNA"/>
</dbReference>
<dbReference type="GO" id="GO:0009443">
    <property type="term" value="P:pyridoxal 5'-phosphate salvage"/>
    <property type="evidence" value="ECO:0007669"/>
    <property type="project" value="InterPro"/>
</dbReference>
<evidence type="ECO:0000256" key="4">
    <source>
        <dbReference type="ARBA" id="ARBA00022777"/>
    </source>
</evidence>
<dbReference type="GO" id="GO:0005524">
    <property type="term" value="F:ATP binding"/>
    <property type="evidence" value="ECO:0007669"/>
    <property type="project" value="UniProtKB-KW"/>
</dbReference>
<evidence type="ECO:0000256" key="2">
    <source>
        <dbReference type="ARBA" id="ARBA00022679"/>
    </source>
</evidence>
<reference evidence="7" key="2">
    <citation type="submission" date="2021-04" db="EMBL/GenBank/DDBJ databases">
        <authorList>
            <person name="Gilroy R."/>
        </authorList>
    </citation>
    <scope>NUCLEOTIDE SEQUENCE</scope>
    <source>
        <strain evidence="7">CHK185-5351</strain>
    </source>
</reference>
<evidence type="ECO:0000256" key="1">
    <source>
        <dbReference type="ARBA" id="ARBA00012104"/>
    </source>
</evidence>
<evidence type="ECO:0000256" key="5">
    <source>
        <dbReference type="ARBA" id="ARBA00022840"/>
    </source>
</evidence>
<accession>A0A9D2NAA6</accession>
<dbReference type="Proteomes" id="UP000823849">
    <property type="component" value="Unassembled WGS sequence"/>
</dbReference>
<sequence length="279" mass="30863">MCNAKRRQKRLAVINDFTGFGRCSLTVSIPVISRLGVQCCPVPTSIFSNHTAFPSFYFEDYTEKMPAYIAEWKKLGLSFDGIQIGFLGSHRQFDVVQDFIRFFRSSETLVLLDPVMGDNGKPYALYDARMQTAMRQLAAEADVLTPNLTEACILTSTPYRSEGWTEEALFSLVRQLAALGAQKVVISGIPMGEDLGNVLLEQGKEPQILCSRRVGTERCGTGDIFSSILAADAVNGVPLDVSVRKAANFISECILVTENFDTPVTDGVCFEELLYKLDR</sequence>
<proteinExistence type="predicted"/>
<keyword evidence="5" id="KW-0067">ATP-binding</keyword>